<evidence type="ECO:0000256" key="1">
    <source>
        <dbReference type="ARBA" id="ARBA00022801"/>
    </source>
</evidence>
<evidence type="ECO:0000313" key="4">
    <source>
        <dbReference type="Proteomes" id="UP001218170"/>
    </source>
</evidence>
<name>A0ABT5SGR1_9MICO</name>
<sequence>MTTPRRALILVDVQQDYFAGPLEVQFPPHAQSLPRITAAIDAARKAGIPIVAVQHRGGDGSPVFDPATAGFDLHPEVESRLDADAKRVTKEYGTVFGGTDLLAWLRAHAIDTISLVGYMTNNCILASAAEAETHGLTVEVLSDATGAIHLANAVGFADAQTVHATLMTLLHSNFAAVAPTSRWLRAVADDVALDRDNLVQSARAGAERARQR</sequence>
<protein>
    <submittedName>
        <fullName evidence="3">Isochorismatase family protein</fullName>
    </submittedName>
</protein>
<dbReference type="Proteomes" id="UP001218170">
    <property type="component" value="Unassembled WGS sequence"/>
</dbReference>
<keyword evidence="1" id="KW-0378">Hydrolase</keyword>
<organism evidence="3 4">
    <name type="scientific">Microbacterium thalli</name>
    <dbReference type="NCBI Taxonomy" id="3027921"/>
    <lineage>
        <taxon>Bacteria</taxon>
        <taxon>Bacillati</taxon>
        <taxon>Actinomycetota</taxon>
        <taxon>Actinomycetes</taxon>
        <taxon>Micrococcales</taxon>
        <taxon>Microbacteriaceae</taxon>
        <taxon>Microbacterium</taxon>
    </lineage>
</organism>
<comment type="caution">
    <text evidence="3">The sequence shown here is derived from an EMBL/GenBank/DDBJ whole genome shotgun (WGS) entry which is preliminary data.</text>
</comment>
<accession>A0ABT5SGR1</accession>
<dbReference type="InterPro" id="IPR050272">
    <property type="entry name" value="Isochorismatase-like_hydrls"/>
</dbReference>
<dbReference type="Pfam" id="PF00857">
    <property type="entry name" value="Isochorismatase"/>
    <property type="match status" value="1"/>
</dbReference>
<evidence type="ECO:0000313" key="3">
    <source>
        <dbReference type="EMBL" id="MDD7961685.1"/>
    </source>
</evidence>
<feature type="domain" description="Isochorismatase-like" evidence="2">
    <location>
        <begin position="7"/>
        <end position="151"/>
    </location>
</feature>
<dbReference type="InterPro" id="IPR000868">
    <property type="entry name" value="Isochorismatase-like_dom"/>
</dbReference>
<dbReference type="Gene3D" id="3.40.50.850">
    <property type="entry name" value="Isochorismatase-like"/>
    <property type="match status" value="1"/>
</dbReference>
<dbReference type="PANTHER" id="PTHR43540">
    <property type="entry name" value="PEROXYUREIDOACRYLATE/UREIDOACRYLATE AMIDOHYDROLASE-RELATED"/>
    <property type="match status" value="1"/>
</dbReference>
<dbReference type="RefSeq" id="WP_274264072.1">
    <property type="nucleotide sequence ID" value="NZ_JAQZCI010000001.1"/>
</dbReference>
<evidence type="ECO:0000259" key="2">
    <source>
        <dbReference type="Pfam" id="PF00857"/>
    </source>
</evidence>
<keyword evidence="4" id="KW-1185">Reference proteome</keyword>
<dbReference type="SUPFAM" id="SSF52499">
    <property type="entry name" value="Isochorismatase-like hydrolases"/>
    <property type="match status" value="1"/>
</dbReference>
<gene>
    <name evidence="3" type="ORF">PUW80_04895</name>
</gene>
<dbReference type="PANTHER" id="PTHR43540:SF6">
    <property type="entry name" value="ISOCHORISMATASE-LIKE DOMAIN-CONTAINING PROTEIN"/>
    <property type="match status" value="1"/>
</dbReference>
<reference evidence="3 4" key="1">
    <citation type="submission" date="2023-02" db="EMBL/GenBank/DDBJ databases">
        <title>Study of novel species of the Microbacterium genus.</title>
        <authorList>
            <person name="Arroyo-Herrera I."/>
            <person name="Roman-Ponce B."/>
            <person name="Vasquez-Murrieta M.S."/>
        </authorList>
    </citation>
    <scope>NUCLEOTIDE SEQUENCE [LARGE SCALE GENOMIC DNA]</scope>
    <source>
        <strain evidence="3 4">NE1TT3</strain>
    </source>
</reference>
<proteinExistence type="predicted"/>
<dbReference type="EMBL" id="JAQZCI010000001">
    <property type="protein sequence ID" value="MDD7961685.1"/>
    <property type="molecule type" value="Genomic_DNA"/>
</dbReference>
<dbReference type="InterPro" id="IPR036380">
    <property type="entry name" value="Isochorismatase-like_sf"/>
</dbReference>